<evidence type="ECO:0000256" key="1">
    <source>
        <dbReference type="SAM" id="MobiDB-lite"/>
    </source>
</evidence>
<evidence type="ECO:0000313" key="3">
    <source>
        <dbReference type="Proteomes" id="UP000822476"/>
    </source>
</evidence>
<reference evidence="2" key="1">
    <citation type="submission" date="2019-07" db="EMBL/GenBank/DDBJ databases">
        <title>Annotation for the trematode Paragonimus miyazaki's.</title>
        <authorList>
            <person name="Choi Y.-J."/>
        </authorList>
    </citation>
    <scope>NUCLEOTIDE SEQUENCE</scope>
    <source>
        <strain evidence="2">Japan</strain>
    </source>
</reference>
<proteinExistence type="predicted"/>
<feature type="region of interest" description="Disordered" evidence="1">
    <location>
        <begin position="133"/>
        <end position="152"/>
    </location>
</feature>
<sequence length="152" mass="17219">MLVLLRRPGECRVENMLALIVVISSTMQGLPGVACFNTLKPATPVRHFSSQDRLSNHRIRLPLVNFRCHIIFTNLLYIHVFRNFNKFLILAFSGPHQLCNALLVTLQFIGLTTAGLDMLEHAIKLSLSKSVHKRKPTNQSKQQNNCETSQAR</sequence>
<evidence type="ECO:0000313" key="2">
    <source>
        <dbReference type="EMBL" id="KAF7246032.1"/>
    </source>
</evidence>
<organism evidence="2 3">
    <name type="scientific">Paragonimus skrjabini miyazakii</name>
    <dbReference type="NCBI Taxonomy" id="59628"/>
    <lineage>
        <taxon>Eukaryota</taxon>
        <taxon>Metazoa</taxon>
        <taxon>Spiralia</taxon>
        <taxon>Lophotrochozoa</taxon>
        <taxon>Platyhelminthes</taxon>
        <taxon>Trematoda</taxon>
        <taxon>Digenea</taxon>
        <taxon>Plagiorchiida</taxon>
        <taxon>Troglotremata</taxon>
        <taxon>Troglotrematidae</taxon>
        <taxon>Paragonimus</taxon>
    </lineage>
</organism>
<accession>A0A8S9YGJ0</accession>
<dbReference type="AlphaFoldDB" id="A0A8S9YGJ0"/>
<comment type="caution">
    <text evidence="2">The sequence shown here is derived from an EMBL/GenBank/DDBJ whole genome shotgun (WGS) entry which is preliminary data.</text>
</comment>
<feature type="compositionally biased region" description="Polar residues" evidence="1">
    <location>
        <begin position="137"/>
        <end position="152"/>
    </location>
</feature>
<keyword evidence="3" id="KW-1185">Reference proteome</keyword>
<protein>
    <submittedName>
        <fullName evidence="2">Uncharacterized protein</fullName>
    </submittedName>
</protein>
<dbReference type="EMBL" id="JTDE01006048">
    <property type="protein sequence ID" value="KAF7246032.1"/>
    <property type="molecule type" value="Genomic_DNA"/>
</dbReference>
<gene>
    <name evidence="2" type="ORF">EG68_10248</name>
</gene>
<dbReference type="Proteomes" id="UP000822476">
    <property type="component" value="Unassembled WGS sequence"/>
</dbReference>
<name>A0A8S9YGJ0_9TREM</name>